<dbReference type="PANTHER" id="PTHR46663">
    <property type="entry name" value="DIGUANYLATE CYCLASE DGCT-RELATED"/>
    <property type="match status" value="1"/>
</dbReference>
<feature type="transmembrane region" description="Helical" evidence="1">
    <location>
        <begin position="158"/>
        <end position="182"/>
    </location>
</feature>
<accession>A0A7W2I7B7</accession>
<keyword evidence="4" id="KW-1185">Reference proteome</keyword>
<dbReference type="InterPro" id="IPR052163">
    <property type="entry name" value="DGC-Regulatory_Protein"/>
</dbReference>
<dbReference type="InterPro" id="IPR043128">
    <property type="entry name" value="Rev_trsase/Diguanyl_cyclase"/>
</dbReference>
<dbReference type="AlphaFoldDB" id="A0A7W2I7B7"/>
<keyword evidence="1" id="KW-0472">Membrane</keyword>
<dbReference type="Gene3D" id="3.30.70.270">
    <property type="match status" value="1"/>
</dbReference>
<feature type="transmembrane region" description="Helical" evidence="1">
    <location>
        <begin position="24"/>
        <end position="41"/>
    </location>
</feature>
<evidence type="ECO:0000259" key="2">
    <source>
        <dbReference type="PROSITE" id="PS50887"/>
    </source>
</evidence>
<dbReference type="EMBL" id="JACEZS010000009">
    <property type="protein sequence ID" value="MBA5606183.1"/>
    <property type="molecule type" value="Genomic_DNA"/>
</dbReference>
<dbReference type="InterPro" id="IPR029787">
    <property type="entry name" value="Nucleotide_cyclase"/>
</dbReference>
<dbReference type="Proteomes" id="UP000566711">
    <property type="component" value="Unassembled WGS sequence"/>
</dbReference>
<dbReference type="FunFam" id="3.30.70.270:FF:000001">
    <property type="entry name" value="Diguanylate cyclase domain protein"/>
    <property type="match status" value="1"/>
</dbReference>
<dbReference type="NCBIfam" id="TIGR00254">
    <property type="entry name" value="GGDEF"/>
    <property type="match status" value="1"/>
</dbReference>
<dbReference type="Pfam" id="PF00990">
    <property type="entry name" value="GGDEF"/>
    <property type="match status" value="1"/>
</dbReference>
<gene>
    <name evidence="3" type="ORF">H3H36_12550</name>
</gene>
<organism evidence="3 4">
    <name type="scientific">Rugamonas fusca</name>
    <dbReference type="NCBI Taxonomy" id="2758568"/>
    <lineage>
        <taxon>Bacteria</taxon>
        <taxon>Pseudomonadati</taxon>
        <taxon>Pseudomonadota</taxon>
        <taxon>Betaproteobacteria</taxon>
        <taxon>Burkholderiales</taxon>
        <taxon>Oxalobacteraceae</taxon>
        <taxon>Telluria group</taxon>
        <taxon>Rugamonas</taxon>
    </lineage>
</organism>
<evidence type="ECO:0000313" key="4">
    <source>
        <dbReference type="Proteomes" id="UP000566711"/>
    </source>
</evidence>
<reference evidence="3 4" key="1">
    <citation type="submission" date="2020-07" db="EMBL/GenBank/DDBJ databases">
        <title>Novel species isolated from subtropical streams in China.</title>
        <authorList>
            <person name="Lu H."/>
        </authorList>
    </citation>
    <scope>NUCLEOTIDE SEQUENCE [LARGE SCALE GENOMIC DNA]</scope>
    <source>
        <strain evidence="3 4">FT3S</strain>
    </source>
</reference>
<evidence type="ECO:0000256" key="1">
    <source>
        <dbReference type="SAM" id="Phobius"/>
    </source>
</evidence>
<dbReference type="SMART" id="SM00267">
    <property type="entry name" value="GGDEF"/>
    <property type="match status" value="1"/>
</dbReference>
<evidence type="ECO:0000313" key="3">
    <source>
        <dbReference type="EMBL" id="MBA5606183.1"/>
    </source>
</evidence>
<dbReference type="RefSeq" id="WP_182217994.1">
    <property type="nucleotide sequence ID" value="NZ_JACEZS010000009.1"/>
</dbReference>
<proteinExistence type="predicted"/>
<dbReference type="CDD" id="cd01949">
    <property type="entry name" value="GGDEF"/>
    <property type="match status" value="1"/>
</dbReference>
<dbReference type="GO" id="GO:0003824">
    <property type="term" value="F:catalytic activity"/>
    <property type="evidence" value="ECO:0007669"/>
    <property type="project" value="UniProtKB-ARBA"/>
</dbReference>
<comment type="caution">
    <text evidence="3">The sequence shown here is derived from an EMBL/GenBank/DDBJ whole genome shotgun (WGS) entry which is preliminary data.</text>
</comment>
<feature type="transmembrane region" description="Helical" evidence="1">
    <location>
        <begin position="127"/>
        <end position="146"/>
    </location>
</feature>
<dbReference type="InterPro" id="IPR000160">
    <property type="entry name" value="GGDEF_dom"/>
</dbReference>
<protein>
    <submittedName>
        <fullName evidence="3">GGDEF domain-containing protein</fullName>
    </submittedName>
</protein>
<dbReference type="SUPFAM" id="SSF55073">
    <property type="entry name" value="Nucleotide cyclase"/>
    <property type="match status" value="1"/>
</dbReference>
<feature type="domain" description="GGDEF" evidence="2">
    <location>
        <begin position="234"/>
        <end position="367"/>
    </location>
</feature>
<keyword evidence="1" id="KW-0812">Transmembrane</keyword>
<dbReference type="PROSITE" id="PS50887">
    <property type="entry name" value="GGDEF"/>
    <property type="match status" value="1"/>
</dbReference>
<keyword evidence="1" id="KW-1133">Transmembrane helix</keyword>
<name>A0A7W2I7B7_9BURK</name>
<dbReference type="PANTHER" id="PTHR46663:SF2">
    <property type="entry name" value="GGDEF DOMAIN-CONTAINING PROTEIN"/>
    <property type="match status" value="1"/>
</dbReference>
<sequence>MEQISPDTSAPPQRLIRDKFVDRMWWCVCSYCMVVIPLVIWREAALGGGLTRMAPVTALSVLTIAVTPIRQRLPQVVRQGLPPALLALGGLAGLYSYGLQGSGMTAVIFGSVCAITVAPLRTGVAAVALIWLAVIMIAISYVRGALQAPFGVEFASSAVNWVGTVTTTILLTVYLSAAIADYQRSTGLLLRKVERQRDQIAALANHDALTGLPSWRLARDRLEMACSQAVRTHTRVAVLFIDLDGFKAANDSCGHQAGDLALRAVAQRLLEAVRTTDTAARIGGDEFLVILNGVEAEAAALRMAEKIIAAIATPIRYQERQLHLGASVGISFFPEHGQSSEILLEHADQAMYRVKRSGKNDYAVFHDA</sequence>